<evidence type="ECO:0000313" key="2">
    <source>
        <dbReference type="EMBL" id="KAF4450435.1"/>
    </source>
</evidence>
<feature type="compositionally biased region" description="Basic and acidic residues" evidence="1">
    <location>
        <begin position="1"/>
        <end position="11"/>
    </location>
</feature>
<organism evidence="2 3">
    <name type="scientific">Fusarium austroafricanum</name>
    <dbReference type="NCBI Taxonomy" id="2364996"/>
    <lineage>
        <taxon>Eukaryota</taxon>
        <taxon>Fungi</taxon>
        <taxon>Dikarya</taxon>
        <taxon>Ascomycota</taxon>
        <taxon>Pezizomycotina</taxon>
        <taxon>Sordariomycetes</taxon>
        <taxon>Hypocreomycetidae</taxon>
        <taxon>Hypocreales</taxon>
        <taxon>Nectriaceae</taxon>
        <taxon>Fusarium</taxon>
        <taxon>Fusarium concolor species complex</taxon>
    </lineage>
</organism>
<comment type="caution">
    <text evidence="2">The sequence shown here is derived from an EMBL/GenBank/DDBJ whole genome shotgun (WGS) entry which is preliminary data.</text>
</comment>
<evidence type="ECO:0000313" key="3">
    <source>
        <dbReference type="Proteomes" id="UP000605986"/>
    </source>
</evidence>
<accession>A0A8H4NWK4</accession>
<dbReference type="AlphaFoldDB" id="A0A8H4NWK4"/>
<protein>
    <submittedName>
        <fullName evidence="2">Uncharacterized protein</fullName>
    </submittedName>
</protein>
<reference evidence="2" key="1">
    <citation type="submission" date="2020-01" db="EMBL/GenBank/DDBJ databases">
        <title>Identification and distribution of gene clusters putatively required for synthesis of sphingolipid metabolism inhibitors in phylogenetically diverse species of the filamentous fungus Fusarium.</title>
        <authorList>
            <person name="Kim H.-S."/>
            <person name="Busman M."/>
            <person name="Brown D.W."/>
            <person name="Divon H."/>
            <person name="Uhlig S."/>
            <person name="Proctor R.H."/>
        </authorList>
    </citation>
    <scope>NUCLEOTIDE SEQUENCE</scope>
    <source>
        <strain evidence="2">NRRL 53441</strain>
    </source>
</reference>
<proteinExistence type="predicted"/>
<gene>
    <name evidence="2" type="ORF">F53441_6434</name>
</gene>
<sequence length="103" mass="11727">MSSDDYKEKTAEIQGPQTTATKPETDDDWHIVTKEETQPSEKQEKAGLNDEKTVEKSEEEKIAEEKKAKAKEKWEGAGPQQRGGVYPHRDVRVPSYSDFTGDW</sequence>
<dbReference type="EMBL" id="JAADJG010000250">
    <property type="protein sequence ID" value="KAF4450435.1"/>
    <property type="molecule type" value="Genomic_DNA"/>
</dbReference>
<feature type="compositionally biased region" description="Basic and acidic residues" evidence="1">
    <location>
        <begin position="28"/>
        <end position="75"/>
    </location>
</feature>
<name>A0A8H4NWK4_9HYPO</name>
<feature type="region of interest" description="Disordered" evidence="1">
    <location>
        <begin position="1"/>
        <end position="103"/>
    </location>
</feature>
<dbReference type="Proteomes" id="UP000605986">
    <property type="component" value="Unassembled WGS sequence"/>
</dbReference>
<dbReference type="OrthoDB" id="5095834at2759"/>
<evidence type="ECO:0000256" key="1">
    <source>
        <dbReference type="SAM" id="MobiDB-lite"/>
    </source>
</evidence>
<keyword evidence="3" id="KW-1185">Reference proteome</keyword>